<name>A0ABQ2LDY4_9PROT</name>
<gene>
    <name evidence="2" type="ORF">GCM10007972_18020</name>
</gene>
<evidence type="ECO:0000259" key="1">
    <source>
        <dbReference type="Pfam" id="PF09343"/>
    </source>
</evidence>
<protein>
    <submittedName>
        <fullName evidence="2">Glycoside hydrolase family 24</fullName>
    </submittedName>
</protein>
<comment type="caution">
    <text evidence="2">The sequence shown here is derived from an EMBL/GenBank/DDBJ whole genome shotgun (WGS) entry which is preliminary data.</text>
</comment>
<reference evidence="3" key="1">
    <citation type="journal article" date="2019" name="Int. J. Syst. Evol. Microbiol.">
        <title>The Global Catalogue of Microorganisms (GCM) 10K type strain sequencing project: providing services to taxonomists for standard genome sequencing and annotation.</title>
        <authorList>
            <consortium name="The Broad Institute Genomics Platform"/>
            <consortium name="The Broad Institute Genome Sequencing Center for Infectious Disease"/>
            <person name="Wu L."/>
            <person name="Ma J."/>
        </authorList>
    </citation>
    <scope>NUCLEOTIDE SEQUENCE [LARGE SCALE GENOMIC DNA]</scope>
    <source>
        <strain evidence="3">JCM 17843</strain>
    </source>
</reference>
<dbReference type="GO" id="GO:0016787">
    <property type="term" value="F:hydrolase activity"/>
    <property type="evidence" value="ECO:0007669"/>
    <property type="project" value="UniProtKB-KW"/>
</dbReference>
<dbReference type="EMBL" id="BMOV01000006">
    <property type="protein sequence ID" value="GGO12735.1"/>
    <property type="molecule type" value="Genomic_DNA"/>
</dbReference>
<sequence>MTDFDDIRFPLGLSMGSTAGPEFSTEVTEFASGFEARNRNWAGARLRFNVAPGVRSVADYETLLAFFYARAGRARGFRFRDWSDWKSGTLKAPVTPTDQAIGSGDGAEQFFALVKTYTSGGIDHVRRITRPVAGTVRIALGGIEQAAGWSVDIATGIVTFDLPPPAGVVVTAGYEFDVPARFDIDRLEATAPVPNMMQLSEIPIVEIRE</sequence>
<dbReference type="NCBIfam" id="TIGR02217">
    <property type="entry name" value="chp_TIGR02217"/>
    <property type="match status" value="1"/>
</dbReference>
<evidence type="ECO:0000313" key="2">
    <source>
        <dbReference type="EMBL" id="GGO12735.1"/>
    </source>
</evidence>
<accession>A0ABQ2LDY4</accession>
<proteinExistence type="predicted"/>
<organism evidence="2 3">
    <name type="scientific">Iodidimonas muriae</name>
    <dbReference type="NCBI Taxonomy" id="261467"/>
    <lineage>
        <taxon>Bacteria</taxon>
        <taxon>Pseudomonadati</taxon>
        <taxon>Pseudomonadota</taxon>
        <taxon>Alphaproteobacteria</taxon>
        <taxon>Iodidimonadales</taxon>
        <taxon>Iodidimonadaceae</taxon>
        <taxon>Iodidimonas</taxon>
    </lineage>
</organism>
<keyword evidence="2" id="KW-0378">Hydrolase</keyword>
<dbReference type="Proteomes" id="UP000602381">
    <property type="component" value="Unassembled WGS sequence"/>
</dbReference>
<keyword evidence="3" id="KW-1185">Reference proteome</keyword>
<evidence type="ECO:0000313" key="3">
    <source>
        <dbReference type="Proteomes" id="UP000602381"/>
    </source>
</evidence>
<feature type="domain" description="DUF2460" evidence="1">
    <location>
        <begin position="5"/>
        <end position="208"/>
    </location>
</feature>
<dbReference type="Pfam" id="PF09343">
    <property type="entry name" value="DUF2460"/>
    <property type="match status" value="1"/>
</dbReference>
<dbReference type="RefSeq" id="WP_150005197.1">
    <property type="nucleotide sequence ID" value="NZ_BMOV01000006.1"/>
</dbReference>
<dbReference type="InterPro" id="IPR011740">
    <property type="entry name" value="DUF2460"/>
</dbReference>